<proteinExistence type="predicted"/>
<evidence type="ECO:0000259" key="1">
    <source>
        <dbReference type="Pfam" id="PF04101"/>
    </source>
</evidence>
<feature type="domain" description="Glycosyl transferase family 28 C-terminal" evidence="1">
    <location>
        <begin position="10"/>
        <end position="129"/>
    </location>
</feature>
<dbReference type="PANTHER" id="PTHR21015">
    <property type="entry name" value="UDP-N-ACETYLGLUCOSAMINE--N-ACETYLMURAMYL-(PENTAPEPTIDE) PYROPHOSPHORYL-UNDECAPRENOL N-ACETYLGLUCOSAMINE TRANSFERASE 1"/>
    <property type="match status" value="1"/>
</dbReference>
<dbReference type="EMBL" id="UINC01176395">
    <property type="protein sequence ID" value="SVD83498.1"/>
    <property type="molecule type" value="Genomic_DNA"/>
</dbReference>
<dbReference type="Pfam" id="PF04101">
    <property type="entry name" value="Glyco_tran_28_C"/>
    <property type="match status" value="1"/>
</dbReference>
<feature type="non-terminal residue" evidence="2">
    <location>
        <position position="1"/>
    </location>
</feature>
<sequence length="142" mass="14726">RDWASEDTEQYGATALVDYRRVAYEDDMASVLAASDLAICRAGATSVAELAVLGIPSVLVPLPGAPGDHQSANARQLVEAGGAVVVKDENLSGDRLRAVIRALLSDGEALAEMASRARALGRPDAADRVADLVALHGGFNDS</sequence>
<dbReference type="GO" id="GO:0016758">
    <property type="term" value="F:hexosyltransferase activity"/>
    <property type="evidence" value="ECO:0007669"/>
    <property type="project" value="InterPro"/>
</dbReference>
<dbReference type="PANTHER" id="PTHR21015:SF22">
    <property type="entry name" value="GLYCOSYLTRANSFERASE"/>
    <property type="match status" value="1"/>
</dbReference>
<dbReference type="Gene3D" id="3.40.50.2000">
    <property type="entry name" value="Glycogen Phosphorylase B"/>
    <property type="match status" value="1"/>
</dbReference>
<name>A0A382YLX4_9ZZZZ</name>
<reference evidence="2" key="1">
    <citation type="submission" date="2018-05" db="EMBL/GenBank/DDBJ databases">
        <authorList>
            <person name="Lanie J.A."/>
            <person name="Ng W.-L."/>
            <person name="Kazmierczak K.M."/>
            <person name="Andrzejewski T.M."/>
            <person name="Davidsen T.M."/>
            <person name="Wayne K.J."/>
            <person name="Tettelin H."/>
            <person name="Glass J.I."/>
            <person name="Rusch D."/>
            <person name="Podicherti R."/>
            <person name="Tsui H.-C.T."/>
            <person name="Winkler M.E."/>
        </authorList>
    </citation>
    <scope>NUCLEOTIDE SEQUENCE</scope>
</reference>
<accession>A0A382YLX4</accession>
<dbReference type="InterPro" id="IPR007235">
    <property type="entry name" value="Glyco_trans_28_C"/>
</dbReference>
<evidence type="ECO:0000313" key="2">
    <source>
        <dbReference type="EMBL" id="SVD83498.1"/>
    </source>
</evidence>
<dbReference type="CDD" id="cd03785">
    <property type="entry name" value="GT28_MurG"/>
    <property type="match status" value="1"/>
</dbReference>
<protein>
    <recommendedName>
        <fullName evidence="1">Glycosyl transferase family 28 C-terminal domain-containing protein</fullName>
    </recommendedName>
</protein>
<dbReference type="AlphaFoldDB" id="A0A382YLX4"/>
<gene>
    <name evidence="2" type="ORF">METZ01_LOCUS436352</name>
</gene>
<dbReference type="SUPFAM" id="SSF53756">
    <property type="entry name" value="UDP-Glycosyltransferase/glycogen phosphorylase"/>
    <property type="match status" value="1"/>
</dbReference>
<organism evidence="2">
    <name type="scientific">marine metagenome</name>
    <dbReference type="NCBI Taxonomy" id="408172"/>
    <lineage>
        <taxon>unclassified sequences</taxon>
        <taxon>metagenomes</taxon>
        <taxon>ecological metagenomes</taxon>
    </lineage>
</organism>